<keyword evidence="1" id="KW-1133">Transmembrane helix</keyword>
<keyword evidence="4" id="KW-1185">Reference proteome</keyword>
<protein>
    <submittedName>
        <fullName evidence="3">Hypothetical_protein</fullName>
    </submittedName>
</protein>
<evidence type="ECO:0000313" key="3">
    <source>
        <dbReference type="EMBL" id="CAL6110127.1"/>
    </source>
</evidence>
<proteinExistence type="predicted"/>
<accession>A0AA86TMK5</accession>
<sequence length="133" mass="15324">MNQTDINTLQTISQQISSMEVNFAEVFTIPLSLQQFMNLESYILASNSRLSQMLMIYVGDVLMDFVSIDEMYLSKDDQFKNLAENAILSIVLVSIMICVCQFFGPTLYQKCYIKIQQRKQFKNIGSVIEHDDL</sequence>
<evidence type="ECO:0000313" key="2">
    <source>
        <dbReference type="EMBL" id="CAI9920232.1"/>
    </source>
</evidence>
<evidence type="ECO:0000256" key="1">
    <source>
        <dbReference type="SAM" id="Phobius"/>
    </source>
</evidence>
<gene>
    <name evidence="3" type="ORF">HINF_LOCUS75771</name>
    <name evidence="2" type="ORF">HINF_LOCUS7877</name>
</gene>
<name>A0AA86TMK5_9EUKA</name>
<evidence type="ECO:0000313" key="4">
    <source>
        <dbReference type="Proteomes" id="UP001642409"/>
    </source>
</evidence>
<dbReference type="EMBL" id="CAXDID020000682">
    <property type="protein sequence ID" value="CAL6110127.1"/>
    <property type="molecule type" value="Genomic_DNA"/>
</dbReference>
<dbReference type="EMBL" id="CATOUU010000196">
    <property type="protein sequence ID" value="CAI9920232.1"/>
    <property type="molecule type" value="Genomic_DNA"/>
</dbReference>
<keyword evidence="1" id="KW-0812">Transmembrane</keyword>
<keyword evidence="1" id="KW-0472">Membrane</keyword>
<dbReference type="AlphaFoldDB" id="A0AA86TMK5"/>
<reference evidence="2" key="1">
    <citation type="submission" date="2023-06" db="EMBL/GenBank/DDBJ databases">
        <authorList>
            <person name="Kurt Z."/>
        </authorList>
    </citation>
    <scope>NUCLEOTIDE SEQUENCE</scope>
</reference>
<organism evidence="2">
    <name type="scientific">Hexamita inflata</name>
    <dbReference type="NCBI Taxonomy" id="28002"/>
    <lineage>
        <taxon>Eukaryota</taxon>
        <taxon>Metamonada</taxon>
        <taxon>Diplomonadida</taxon>
        <taxon>Hexamitidae</taxon>
        <taxon>Hexamitinae</taxon>
        <taxon>Hexamita</taxon>
    </lineage>
</organism>
<reference evidence="3 4" key="2">
    <citation type="submission" date="2024-07" db="EMBL/GenBank/DDBJ databases">
        <authorList>
            <person name="Akdeniz Z."/>
        </authorList>
    </citation>
    <scope>NUCLEOTIDE SEQUENCE [LARGE SCALE GENOMIC DNA]</scope>
</reference>
<feature type="transmembrane region" description="Helical" evidence="1">
    <location>
        <begin position="86"/>
        <end position="108"/>
    </location>
</feature>
<dbReference type="Proteomes" id="UP001642409">
    <property type="component" value="Unassembled WGS sequence"/>
</dbReference>
<comment type="caution">
    <text evidence="2">The sequence shown here is derived from an EMBL/GenBank/DDBJ whole genome shotgun (WGS) entry which is preliminary data.</text>
</comment>